<protein>
    <submittedName>
        <fullName evidence="1">Haloacid dehalogenase superfamily, subfamily IA, variant 3 with third motif having DD or ED/haloacid dehalogenase superfamily, subfamily IA, variant 1 with third motif having Dx(3-4)D or Dx(3-4)E</fullName>
    </submittedName>
</protein>
<organism evidence="1 2">
    <name type="scientific">Clostridium frigidicarnis</name>
    <dbReference type="NCBI Taxonomy" id="84698"/>
    <lineage>
        <taxon>Bacteria</taxon>
        <taxon>Bacillati</taxon>
        <taxon>Bacillota</taxon>
        <taxon>Clostridia</taxon>
        <taxon>Eubacteriales</taxon>
        <taxon>Clostridiaceae</taxon>
        <taxon>Clostridium</taxon>
    </lineage>
</organism>
<evidence type="ECO:0000313" key="2">
    <source>
        <dbReference type="Proteomes" id="UP000198619"/>
    </source>
</evidence>
<dbReference type="RefSeq" id="WP_177199315.1">
    <property type="nucleotide sequence ID" value="NZ_FOKI01000006.1"/>
</dbReference>
<dbReference type="STRING" id="84698.SAMN04488528_100632"/>
<sequence length="209" mass="24441">MYKWIIFDVDGTLIETSFSNMIGLKITMKKKYNKEYSEDELRKYMGIPGDDALRNLGVKEDEITSAWNFWEDNVRKNAHKNYIFKGVKEMLEELKNKYSLAIVTSKTHKQLKDDFIDKGLSEYFKLWICKEDTTCHKPNPEPLLKALEKSNAKVEEAIYIGDASVDYKAATAINMSFAQFRFMDKYEEIDCPLIFKNSKDVLTYFNISK</sequence>
<gene>
    <name evidence="1" type="ORF">SAMN04488528_100632</name>
</gene>
<dbReference type="PANTHER" id="PTHR43434">
    <property type="entry name" value="PHOSPHOGLYCOLATE PHOSPHATASE"/>
    <property type="match status" value="1"/>
</dbReference>
<dbReference type="InterPro" id="IPR006439">
    <property type="entry name" value="HAD-SF_hydro_IA"/>
</dbReference>
<dbReference type="InterPro" id="IPR023198">
    <property type="entry name" value="PGP-like_dom2"/>
</dbReference>
<dbReference type="GO" id="GO:0008967">
    <property type="term" value="F:phosphoglycolate phosphatase activity"/>
    <property type="evidence" value="ECO:0007669"/>
    <property type="project" value="TreeGrafter"/>
</dbReference>
<dbReference type="Gene3D" id="1.10.150.240">
    <property type="entry name" value="Putative phosphatase, domain 2"/>
    <property type="match status" value="1"/>
</dbReference>
<dbReference type="GO" id="GO:0006281">
    <property type="term" value="P:DNA repair"/>
    <property type="evidence" value="ECO:0007669"/>
    <property type="project" value="TreeGrafter"/>
</dbReference>
<dbReference type="SFLD" id="SFLDG01129">
    <property type="entry name" value="C1.5:_HAD__Beta-PGM__Phosphata"/>
    <property type="match status" value="1"/>
</dbReference>
<dbReference type="InterPro" id="IPR050155">
    <property type="entry name" value="HAD-like_hydrolase_sf"/>
</dbReference>
<proteinExistence type="predicted"/>
<accession>A0A1I0WUK9</accession>
<dbReference type="InterPro" id="IPR041492">
    <property type="entry name" value="HAD_2"/>
</dbReference>
<dbReference type="Pfam" id="PF13419">
    <property type="entry name" value="HAD_2"/>
    <property type="match status" value="1"/>
</dbReference>
<name>A0A1I0WUK9_9CLOT</name>
<dbReference type="InterPro" id="IPR023214">
    <property type="entry name" value="HAD_sf"/>
</dbReference>
<dbReference type="Proteomes" id="UP000198619">
    <property type="component" value="Unassembled WGS sequence"/>
</dbReference>
<dbReference type="Gene3D" id="3.40.50.1000">
    <property type="entry name" value="HAD superfamily/HAD-like"/>
    <property type="match status" value="1"/>
</dbReference>
<reference evidence="1 2" key="1">
    <citation type="submission" date="2016-10" db="EMBL/GenBank/DDBJ databases">
        <authorList>
            <person name="de Groot N.N."/>
        </authorList>
    </citation>
    <scope>NUCLEOTIDE SEQUENCE [LARGE SCALE GENOMIC DNA]</scope>
    <source>
        <strain evidence="1 2">DSM 12271</strain>
    </source>
</reference>
<dbReference type="SFLD" id="SFLDS00003">
    <property type="entry name" value="Haloacid_Dehalogenase"/>
    <property type="match status" value="1"/>
</dbReference>
<evidence type="ECO:0000313" key="1">
    <source>
        <dbReference type="EMBL" id="SFA91706.1"/>
    </source>
</evidence>
<dbReference type="AlphaFoldDB" id="A0A1I0WUK9"/>
<dbReference type="GO" id="GO:0005829">
    <property type="term" value="C:cytosol"/>
    <property type="evidence" value="ECO:0007669"/>
    <property type="project" value="TreeGrafter"/>
</dbReference>
<keyword evidence="2" id="KW-1185">Reference proteome</keyword>
<dbReference type="InterPro" id="IPR036412">
    <property type="entry name" value="HAD-like_sf"/>
</dbReference>
<dbReference type="PANTHER" id="PTHR43434:SF26">
    <property type="entry name" value="PYROPHOSPHATASE PPAX"/>
    <property type="match status" value="1"/>
</dbReference>
<dbReference type="SUPFAM" id="SSF56784">
    <property type="entry name" value="HAD-like"/>
    <property type="match status" value="1"/>
</dbReference>
<dbReference type="EMBL" id="FOKI01000006">
    <property type="protein sequence ID" value="SFA91706.1"/>
    <property type="molecule type" value="Genomic_DNA"/>
</dbReference>
<dbReference type="NCBIfam" id="TIGR01549">
    <property type="entry name" value="HAD-SF-IA-v1"/>
    <property type="match status" value="1"/>
</dbReference>